<proteinExistence type="predicted"/>
<keyword evidence="3" id="KW-1185">Reference proteome</keyword>
<name>A0ABW4VLR5_9BACT</name>
<dbReference type="CDD" id="cd03801">
    <property type="entry name" value="GT4_PimA-like"/>
    <property type="match status" value="1"/>
</dbReference>
<gene>
    <name evidence="2" type="ORF">ACFSKL_06295</name>
</gene>
<dbReference type="RefSeq" id="WP_376884481.1">
    <property type="nucleotide sequence ID" value="NZ_JBHUHR010000015.1"/>
</dbReference>
<feature type="domain" description="Glycosyl transferase family 1" evidence="1">
    <location>
        <begin position="34"/>
        <end position="197"/>
    </location>
</feature>
<evidence type="ECO:0000313" key="2">
    <source>
        <dbReference type="EMBL" id="MFD2034392.1"/>
    </source>
</evidence>
<organism evidence="2 3">
    <name type="scientific">Belliella marina</name>
    <dbReference type="NCBI Taxonomy" id="1644146"/>
    <lineage>
        <taxon>Bacteria</taxon>
        <taxon>Pseudomonadati</taxon>
        <taxon>Bacteroidota</taxon>
        <taxon>Cytophagia</taxon>
        <taxon>Cytophagales</taxon>
        <taxon>Cyclobacteriaceae</taxon>
        <taxon>Belliella</taxon>
    </lineage>
</organism>
<evidence type="ECO:0000259" key="1">
    <source>
        <dbReference type="Pfam" id="PF00534"/>
    </source>
</evidence>
<dbReference type="Proteomes" id="UP001597361">
    <property type="component" value="Unassembled WGS sequence"/>
</dbReference>
<dbReference type="SUPFAM" id="SSF53756">
    <property type="entry name" value="UDP-Glycosyltransferase/glycogen phosphorylase"/>
    <property type="match status" value="1"/>
</dbReference>
<sequence length="204" mass="23764">MNDIHKTNQQKVLIKNIDYKPYINPEVDARYYLQLPPEKTIITMISPLKRDCGHCFFLEVARKIVEIYENAHFLIVHQEIDLDFQKEFNSIKTSYNLRGRFDIIKFKDEIPDILKASDIFVFPMAIENEFPQIILKAMATGLPVVSIKSNLFQKVILDQETGFLIDKNDVESAFQKISLLLENPDLTEKMGKSGQERVIQHFSR</sequence>
<dbReference type="InterPro" id="IPR001296">
    <property type="entry name" value="Glyco_trans_1"/>
</dbReference>
<evidence type="ECO:0000313" key="3">
    <source>
        <dbReference type="Proteomes" id="UP001597361"/>
    </source>
</evidence>
<keyword evidence="2" id="KW-0328">Glycosyltransferase</keyword>
<dbReference type="GO" id="GO:0016757">
    <property type="term" value="F:glycosyltransferase activity"/>
    <property type="evidence" value="ECO:0007669"/>
    <property type="project" value="UniProtKB-KW"/>
</dbReference>
<comment type="caution">
    <text evidence="2">The sequence shown here is derived from an EMBL/GenBank/DDBJ whole genome shotgun (WGS) entry which is preliminary data.</text>
</comment>
<dbReference type="PANTHER" id="PTHR12526">
    <property type="entry name" value="GLYCOSYLTRANSFERASE"/>
    <property type="match status" value="1"/>
</dbReference>
<protein>
    <submittedName>
        <fullName evidence="2">Glycosyltransferase family 4 protein</fullName>
        <ecNumber evidence="2">2.4.-.-</ecNumber>
    </submittedName>
</protein>
<reference evidence="3" key="1">
    <citation type="journal article" date="2019" name="Int. J. Syst. Evol. Microbiol.">
        <title>The Global Catalogue of Microorganisms (GCM) 10K type strain sequencing project: providing services to taxonomists for standard genome sequencing and annotation.</title>
        <authorList>
            <consortium name="The Broad Institute Genomics Platform"/>
            <consortium name="The Broad Institute Genome Sequencing Center for Infectious Disease"/>
            <person name="Wu L."/>
            <person name="Ma J."/>
        </authorList>
    </citation>
    <scope>NUCLEOTIDE SEQUENCE [LARGE SCALE GENOMIC DNA]</scope>
    <source>
        <strain evidence="3">CGMCC 1.15180</strain>
    </source>
</reference>
<dbReference type="EMBL" id="JBHUHR010000015">
    <property type="protein sequence ID" value="MFD2034392.1"/>
    <property type="molecule type" value="Genomic_DNA"/>
</dbReference>
<keyword evidence="2" id="KW-0808">Transferase</keyword>
<dbReference type="EC" id="2.4.-.-" evidence="2"/>
<dbReference type="Pfam" id="PF00534">
    <property type="entry name" value="Glycos_transf_1"/>
    <property type="match status" value="1"/>
</dbReference>
<accession>A0ABW4VLR5</accession>
<dbReference type="Gene3D" id="3.40.50.2000">
    <property type="entry name" value="Glycogen Phosphorylase B"/>
    <property type="match status" value="1"/>
</dbReference>